<name>A0A921LBY7_9BACT</name>
<evidence type="ECO:0000256" key="2">
    <source>
        <dbReference type="ARBA" id="ARBA00022578"/>
    </source>
</evidence>
<dbReference type="AlphaFoldDB" id="A0A921LBY7"/>
<sequence>MNQDKYVFAQLTAFLNRTQFNNFVRKYDGNRYVKQFTCWNQLLAMMFGQLSNRESLRDLIVAFEAHRAKQYHLGLGRNPIAKATLAYANQNRDYRIFEDFAFYIMKEACERRATNILEIPGNKYAFDSTTIPLCLSTFPWAKFRRKKGGVKAHVLYDIEAQVPAFYTVTAASKHDSTAMCSIHYEPNAYYIFDRAYDSFKELYRIHLTGSFFVVRAKTNLKCTTVKWKRRMPKYVLTDAEVKLTGYLSEKKYPELFRLIRYYDEEDDREFTFLTNATHVSALDIANLYKKRWLVELFFKWLKQHLKIKRFWGTTENAVLIQISVAIITYCLVAIVQHDMQLKRSIYEVLQILSISLTDKTHLRDLFDKTNFNDVKELNCPLFEGLFD</sequence>
<dbReference type="NCBIfam" id="NF033592">
    <property type="entry name" value="transpos_IS4_1"/>
    <property type="match status" value="1"/>
</dbReference>
<dbReference type="PANTHER" id="PTHR33258:SF1">
    <property type="entry name" value="TRANSPOSASE INSL FOR INSERTION SEQUENCE ELEMENT IS186A-RELATED"/>
    <property type="match status" value="1"/>
</dbReference>
<keyword evidence="5" id="KW-0472">Membrane</keyword>
<reference evidence="8" key="2">
    <citation type="submission" date="2021-09" db="EMBL/GenBank/DDBJ databases">
        <authorList>
            <person name="Gilroy R."/>
        </authorList>
    </citation>
    <scope>NUCLEOTIDE SEQUENCE</scope>
    <source>
        <strain evidence="8">CHK55-1828</strain>
    </source>
</reference>
<dbReference type="SUPFAM" id="SSF53098">
    <property type="entry name" value="Ribonuclease H-like"/>
    <property type="match status" value="1"/>
</dbReference>
<feature type="transmembrane region" description="Helical" evidence="5">
    <location>
        <begin position="317"/>
        <end position="335"/>
    </location>
</feature>
<comment type="similarity">
    <text evidence="1">Belongs to the transposase 11 family.</text>
</comment>
<dbReference type="InterPro" id="IPR012337">
    <property type="entry name" value="RNaseH-like_sf"/>
</dbReference>
<dbReference type="RefSeq" id="WP_276827405.1">
    <property type="nucleotide sequence ID" value="NZ_DYVX01000050.1"/>
</dbReference>
<evidence type="ECO:0000313" key="9">
    <source>
        <dbReference type="Proteomes" id="UP000717835"/>
    </source>
</evidence>
<evidence type="ECO:0000256" key="4">
    <source>
        <dbReference type="ARBA" id="ARBA00023172"/>
    </source>
</evidence>
<evidence type="ECO:0000256" key="3">
    <source>
        <dbReference type="ARBA" id="ARBA00023125"/>
    </source>
</evidence>
<dbReference type="Pfam" id="PF14294">
    <property type="entry name" value="DUF4372"/>
    <property type="match status" value="1"/>
</dbReference>
<dbReference type="Pfam" id="PF01609">
    <property type="entry name" value="DDE_Tnp_1"/>
    <property type="match status" value="1"/>
</dbReference>
<keyword evidence="5" id="KW-0812">Transmembrane</keyword>
<gene>
    <name evidence="8" type="ORF">K8W02_06120</name>
</gene>
<keyword evidence="5" id="KW-1133">Transmembrane helix</keyword>
<evidence type="ECO:0000313" key="8">
    <source>
        <dbReference type="EMBL" id="HJF91944.1"/>
    </source>
</evidence>
<comment type="caution">
    <text evidence="8">The sequence shown here is derived from an EMBL/GenBank/DDBJ whole genome shotgun (WGS) entry which is preliminary data.</text>
</comment>
<dbReference type="Proteomes" id="UP000717835">
    <property type="component" value="Unassembled WGS sequence"/>
</dbReference>
<proteinExistence type="inferred from homology"/>
<reference evidence="8" key="1">
    <citation type="journal article" date="2021" name="PeerJ">
        <title>Extensive microbial diversity within the chicken gut microbiome revealed by metagenomics and culture.</title>
        <authorList>
            <person name="Gilroy R."/>
            <person name="Ravi A."/>
            <person name="Getino M."/>
            <person name="Pursley I."/>
            <person name="Horton D.L."/>
            <person name="Alikhan N.F."/>
            <person name="Baker D."/>
            <person name="Gharbi K."/>
            <person name="Hall N."/>
            <person name="Watson M."/>
            <person name="Adriaenssens E.M."/>
            <person name="Foster-Nyarko E."/>
            <person name="Jarju S."/>
            <person name="Secka A."/>
            <person name="Antonio M."/>
            <person name="Oren A."/>
            <person name="Chaudhuri R.R."/>
            <person name="La Ragione R."/>
            <person name="Hildebrand F."/>
            <person name="Pallen M.J."/>
        </authorList>
    </citation>
    <scope>NUCLEOTIDE SEQUENCE</scope>
    <source>
        <strain evidence="8">CHK55-1828</strain>
    </source>
</reference>
<feature type="domain" description="Transposase IS4-like" evidence="6">
    <location>
        <begin position="124"/>
        <end position="331"/>
    </location>
</feature>
<dbReference type="GO" id="GO:0006313">
    <property type="term" value="P:DNA transposition"/>
    <property type="evidence" value="ECO:0007669"/>
    <property type="project" value="InterPro"/>
</dbReference>
<dbReference type="Gene3D" id="3.90.350.10">
    <property type="entry name" value="Transposase Inhibitor Protein From Tn5, Chain A, domain 1"/>
    <property type="match status" value="1"/>
</dbReference>
<organism evidence="8 9">
    <name type="scientific">Mediterranea massiliensis</name>
    <dbReference type="NCBI Taxonomy" id="1841865"/>
    <lineage>
        <taxon>Bacteria</taxon>
        <taxon>Pseudomonadati</taxon>
        <taxon>Bacteroidota</taxon>
        <taxon>Bacteroidia</taxon>
        <taxon>Bacteroidales</taxon>
        <taxon>Bacteroidaceae</taxon>
        <taxon>Mediterranea</taxon>
    </lineage>
</organism>
<dbReference type="PANTHER" id="PTHR33258">
    <property type="entry name" value="TRANSPOSASE INSL FOR INSERTION SEQUENCE ELEMENT IS186A-RELATED"/>
    <property type="match status" value="1"/>
</dbReference>
<dbReference type="EMBL" id="DYVX01000050">
    <property type="protein sequence ID" value="HJF91944.1"/>
    <property type="molecule type" value="Genomic_DNA"/>
</dbReference>
<evidence type="ECO:0000256" key="1">
    <source>
        <dbReference type="ARBA" id="ARBA00010075"/>
    </source>
</evidence>
<evidence type="ECO:0000259" key="7">
    <source>
        <dbReference type="Pfam" id="PF14294"/>
    </source>
</evidence>
<dbReference type="InterPro" id="IPR025399">
    <property type="entry name" value="DUF4372"/>
</dbReference>
<keyword evidence="2" id="KW-0815">Transposition</keyword>
<dbReference type="InterPro" id="IPR047952">
    <property type="entry name" value="Transpos_IS4"/>
</dbReference>
<keyword evidence="4" id="KW-0233">DNA recombination</keyword>
<protein>
    <submittedName>
        <fullName evidence="8">IS4 family transposase</fullName>
    </submittedName>
</protein>
<feature type="domain" description="DUF4372" evidence="7">
    <location>
        <begin position="5"/>
        <end position="75"/>
    </location>
</feature>
<evidence type="ECO:0000256" key="5">
    <source>
        <dbReference type="SAM" id="Phobius"/>
    </source>
</evidence>
<dbReference type="GO" id="GO:0003677">
    <property type="term" value="F:DNA binding"/>
    <property type="evidence" value="ECO:0007669"/>
    <property type="project" value="UniProtKB-KW"/>
</dbReference>
<dbReference type="InterPro" id="IPR002559">
    <property type="entry name" value="Transposase_11"/>
</dbReference>
<accession>A0A921LBY7</accession>
<keyword evidence="3" id="KW-0238">DNA-binding</keyword>
<dbReference type="GO" id="GO:0004803">
    <property type="term" value="F:transposase activity"/>
    <property type="evidence" value="ECO:0007669"/>
    <property type="project" value="InterPro"/>
</dbReference>
<evidence type="ECO:0000259" key="6">
    <source>
        <dbReference type="Pfam" id="PF01609"/>
    </source>
</evidence>